<organism evidence="2">
    <name type="scientific">marine sediment metagenome</name>
    <dbReference type="NCBI Taxonomy" id="412755"/>
    <lineage>
        <taxon>unclassified sequences</taxon>
        <taxon>metagenomes</taxon>
        <taxon>ecological metagenomes</taxon>
    </lineage>
</organism>
<proteinExistence type="predicted"/>
<sequence length="123" mass="13826">MRPINLTTASVDDLVAYFAELGVAEDEAELRSAQATINRLVRRRFAVENELKARPGDQRRQLSRYFNHPNIQVQLNAATATLALFPAEARRKIEEIASWKVGPYELEAGMRLAALDDGTFIPQ</sequence>
<dbReference type="Gene3D" id="1.25.40.70">
    <property type="entry name" value="Phosphatidylinositol 3-kinase, accessory domain (PIK)"/>
    <property type="match status" value="1"/>
</dbReference>
<dbReference type="AlphaFoldDB" id="A0A0F9UMT6"/>
<accession>A0A0F9UMT6</accession>
<dbReference type="InterPro" id="IPR018568">
    <property type="entry name" value="DUF2019"/>
</dbReference>
<reference evidence="2" key="1">
    <citation type="journal article" date="2015" name="Nature">
        <title>Complex archaea that bridge the gap between prokaryotes and eukaryotes.</title>
        <authorList>
            <person name="Spang A."/>
            <person name="Saw J.H."/>
            <person name="Jorgensen S.L."/>
            <person name="Zaremba-Niedzwiedzka K."/>
            <person name="Martijn J."/>
            <person name="Lind A.E."/>
            <person name="van Eijk R."/>
            <person name="Schleper C."/>
            <person name="Guy L."/>
            <person name="Ettema T.J."/>
        </authorList>
    </citation>
    <scope>NUCLEOTIDE SEQUENCE</scope>
</reference>
<dbReference type="EMBL" id="LAZR01000090">
    <property type="protein sequence ID" value="KKN92984.1"/>
    <property type="molecule type" value="Genomic_DNA"/>
</dbReference>
<gene>
    <name evidence="2" type="ORF">LCGC14_0202830</name>
</gene>
<evidence type="ECO:0000259" key="1">
    <source>
        <dbReference type="Pfam" id="PF09450"/>
    </source>
</evidence>
<evidence type="ECO:0000313" key="2">
    <source>
        <dbReference type="EMBL" id="KKN92984.1"/>
    </source>
</evidence>
<protein>
    <recommendedName>
        <fullName evidence="1">DUF2019 domain-containing protein</fullName>
    </recommendedName>
</protein>
<dbReference type="InterPro" id="IPR042236">
    <property type="entry name" value="PI3K_accessory_sf"/>
</dbReference>
<dbReference type="SUPFAM" id="SSF48371">
    <property type="entry name" value="ARM repeat"/>
    <property type="match status" value="1"/>
</dbReference>
<name>A0A0F9UMT6_9ZZZZ</name>
<dbReference type="InterPro" id="IPR016024">
    <property type="entry name" value="ARM-type_fold"/>
</dbReference>
<feature type="domain" description="DUF2019" evidence="1">
    <location>
        <begin position="12"/>
        <end position="116"/>
    </location>
</feature>
<comment type="caution">
    <text evidence="2">The sequence shown here is derived from an EMBL/GenBank/DDBJ whole genome shotgun (WGS) entry which is preliminary data.</text>
</comment>
<dbReference type="Pfam" id="PF09450">
    <property type="entry name" value="DUF2019"/>
    <property type="match status" value="1"/>
</dbReference>